<feature type="compositionally biased region" description="Polar residues" evidence="1">
    <location>
        <begin position="322"/>
        <end position="340"/>
    </location>
</feature>
<dbReference type="PANTHER" id="PTHR33870:SF25">
    <property type="entry name" value="PROTEIN, PUTATIVE-RELATED"/>
    <property type="match status" value="1"/>
</dbReference>
<sequence>MEGERIIEPKYPQNSLKNGRRGLLYKYPSQNATSRRRNFTRKKLDVYGGLEMKAKDLSTVFRNEFTKKNTMVKKANFFEEEIGSLEAPTQQPLVSEPSMLALVTSYAAGHDGQEKNIEKMEDEKKSQEDGNKVLELKEDDKKNQMDLGICEVERNKRLESLIARRRARKQLKLQIENNLINMKSILPSQIEPLLITRVNPFVSPKEFDGFDDIEMPGSAPSVLRSPFDIPYDPFEEKPNLTGGGFDQEFISHQKDMLLEPKLDEVGNHDKDEKFKSKEVDESELKVPVPQSDEGNETVNEMNEKRETDMAGTEGEEEDNIEATKSISDNVSNQDLMQKPTNIEEHEVLETLEPSVPQPQESILDLPISSANATKINDSLYESLSSPIDKSKEENMSLSGGLNCHTPSCSLASDLHVEVSEVGSPTVTVDDSHDESTTDEESIIYDGDVDKDVTSGSEDMWGASLHLRELRRVSEQNIQVSWKDIGSPLPIHNIDEENAADVSSMSSMSEMPDDTPTYTTSKGHNNMFGNMKGFVTENTTPQPSHSSVGSTRLMQLMDTKPNCVPYETQSENPRELFNSTDNSIKAEITNDENNSSTSEQNNMRNSKSDEEPSGSIVQQDAIDEVSMNLSSPSSPGSVLSMSQKTTTNPSTHNEEIHLDAQDSNMHGVAQEALNNEGLLISMDQDIQPSVDDPNVESYNSELSHPQVSLISLILESASTPKKNEEKSQELVGQEATMKTCNNDEAKGTGFDEAFEGKHLDLNENEAMHSSCKSERESNMLSQIDKPNHSSEEVNCLKDESKQVVENHTENEKLDNCENFEDSPLPITTEVINFKDVEGEYVDMKENKAPNQELNENETVVSSELVGENDQPSNIKHMDNDEKTSS</sequence>
<feature type="region of interest" description="Disordered" evidence="1">
    <location>
        <begin position="626"/>
        <end position="650"/>
    </location>
</feature>
<name>A0AAN9JKN3_CLITE</name>
<feature type="region of interest" description="Disordered" evidence="1">
    <location>
        <begin position="844"/>
        <end position="884"/>
    </location>
</feature>
<dbReference type="EMBL" id="JAYKXN010000003">
    <property type="protein sequence ID" value="KAK7300970.1"/>
    <property type="molecule type" value="Genomic_DNA"/>
</dbReference>
<feature type="compositionally biased region" description="Polar residues" evidence="1">
    <location>
        <begin position="847"/>
        <end position="860"/>
    </location>
</feature>
<protein>
    <submittedName>
        <fullName evidence="2">Uncharacterized protein</fullName>
    </submittedName>
</protein>
<dbReference type="AlphaFoldDB" id="A0AAN9JKN3"/>
<reference evidence="2 3" key="1">
    <citation type="submission" date="2024-01" db="EMBL/GenBank/DDBJ databases">
        <title>The genomes of 5 underutilized Papilionoideae crops provide insights into root nodulation and disease resistance.</title>
        <authorList>
            <person name="Yuan L."/>
        </authorList>
    </citation>
    <scope>NUCLEOTIDE SEQUENCE [LARGE SCALE GENOMIC DNA]</scope>
    <source>
        <strain evidence="2">LY-2023</strain>
        <tissue evidence="2">Leaf</tissue>
    </source>
</reference>
<feature type="region of interest" description="Disordered" evidence="1">
    <location>
        <begin position="111"/>
        <end position="138"/>
    </location>
</feature>
<dbReference type="PANTHER" id="PTHR33870">
    <property type="entry name" value="CARDIOMYOPATHY-ASSOCIATED PROTEIN"/>
    <property type="match status" value="1"/>
</dbReference>
<feature type="compositionally biased region" description="Basic and acidic residues" evidence="1">
    <location>
        <begin position="263"/>
        <end position="284"/>
    </location>
</feature>
<feature type="compositionally biased region" description="Basic and acidic residues" evidence="1">
    <location>
        <begin position="874"/>
        <end position="884"/>
    </location>
</feature>
<feature type="compositionally biased region" description="Low complexity" evidence="1">
    <location>
        <begin position="626"/>
        <end position="641"/>
    </location>
</feature>
<feature type="compositionally biased region" description="Polar residues" evidence="1">
    <location>
        <begin position="590"/>
        <end position="604"/>
    </location>
</feature>
<evidence type="ECO:0000256" key="1">
    <source>
        <dbReference type="SAM" id="MobiDB-lite"/>
    </source>
</evidence>
<comment type="caution">
    <text evidence="2">The sequence shown here is derived from an EMBL/GenBank/DDBJ whole genome shotgun (WGS) entry which is preliminary data.</text>
</comment>
<proteinExistence type="predicted"/>
<feature type="region of interest" description="Disordered" evidence="1">
    <location>
        <begin position="587"/>
        <end position="614"/>
    </location>
</feature>
<keyword evidence="3" id="KW-1185">Reference proteome</keyword>
<gene>
    <name evidence="2" type="ORF">RJT34_11824</name>
</gene>
<feature type="region of interest" description="Disordered" evidence="1">
    <location>
        <begin position="263"/>
        <end position="360"/>
    </location>
</feature>
<evidence type="ECO:0000313" key="3">
    <source>
        <dbReference type="Proteomes" id="UP001359559"/>
    </source>
</evidence>
<dbReference type="Proteomes" id="UP001359559">
    <property type="component" value="Unassembled WGS sequence"/>
</dbReference>
<organism evidence="2 3">
    <name type="scientific">Clitoria ternatea</name>
    <name type="common">Butterfly pea</name>
    <dbReference type="NCBI Taxonomy" id="43366"/>
    <lineage>
        <taxon>Eukaryota</taxon>
        <taxon>Viridiplantae</taxon>
        <taxon>Streptophyta</taxon>
        <taxon>Embryophyta</taxon>
        <taxon>Tracheophyta</taxon>
        <taxon>Spermatophyta</taxon>
        <taxon>Magnoliopsida</taxon>
        <taxon>eudicotyledons</taxon>
        <taxon>Gunneridae</taxon>
        <taxon>Pentapetalae</taxon>
        <taxon>rosids</taxon>
        <taxon>fabids</taxon>
        <taxon>Fabales</taxon>
        <taxon>Fabaceae</taxon>
        <taxon>Papilionoideae</taxon>
        <taxon>50 kb inversion clade</taxon>
        <taxon>NPAAA clade</taxon>
        <taxon>indigoferoid/millettioid clade</taxon>
        <taxon>Phaseoleae</taxon>
        <taxon>Clitoria</taxon>
    </lineage>
</organism>
<accession>A0AAN9JKN3</accession>
<evidence type="ECO:0000313" key="2">
    <source>
        <dbReference type="EMBL" id="KAK7300970.1"/>
    </source>
</evidence>